<reference evidence="1 2" key="1">
    <citation type="submission" date="2020-08" db="EMBL/GenBank/DDBJ databases">
        <title>A Genomic Blueprint of the Chicken Gut Microbiome.</title>
        <authorList>
            <person name="Gilroy R."/>
            <person name="Ravi A."/>
            <person name="Getino M."/>
            <person name="Pursley I."/>
            <person name="Horton D.L."/>
            <person name="Alikhan N.-F."/>
            <person name="Baker D."/>
            <person name="Gharbi K."/>
            <person name="Hall N."/>
            <person name="Watson M."/>
            <person name="Adriaenssens E.M."/>
            <person name="Foster-Nyarko E."/>
            <person name="Jarju S."/>
            <person name="Secka A."/>
            <person name="Antonio M."/>
            <person name="Oren A."/>
            <person name="Chaudhuri R."/>
            <person name="La Ragione R.M."/>
            <person name="Hildebrand F."/>
            <person name="Pallen M.J."/>
        </authorList>
    </citation>
    <scope>NUCLEOTIDE SEQUENCE [LARGE SCALE GENOMIC DNA]</scope>
    <source>
        <strain evidence="1 2">Sa1YUN3</strain>
    </source>
</reference>
<evidence type="ECO:0000313" key="2">
    <source>
        <dbReference type="Proteomes" id="UP000616346"/>
    </source>
</evidence>
<evidence type="ECO:0000313" key="1">
    <source>
        <dbReference type="EMBL" id="MBD8001549.1"/>
    </source>
</evidence>
<organism evidence="1 2">
    <name type="scientific">Phocaeicola faecium</name>
    <dbReference type="NCBI Taxonomy" id="2762213"/>
    <lineage>
        <taxon>Bacteria</taxon>
        <taxon>Pseudomonadati</taxon>
        <taxon>Bacteroidota</taxon>
        <taxon>Bacteroidia</taxon>
        <taxon>Bacteroidales</taxon>
        <taxon>Bacteroidaceae</taxon>
        <taxon>Phocaeicola</taxon>
    </lineage>
</organism>
<dbReference type="Proteomes" id="UP000616346">
    <property type="component" value="Unassembled WGS sequence"/>
</dbReference>
<name>A0ABR8V9W4_9BACT</name>
<dbReference type="EMBL" id="JACSPQ010000001">
    <property type="protein sequence ID" value="MBD8001549.1"/>
    <property type="molecule type" value="Genomic_DNA"/>
</dbReference>
<keyword evidence="2" id="KW-1185">Reference proteome</keyword>
<dbReference type="RefSeq" id="WP_178257364.1">
    <property type="nucleotide sequence ID" value="NZ_JACSPQ010000001.1"/>
</dbReference>
<proteinExistence type="predicted"/>
<gene>
    <name evidence="1" type="ORF">H9626_04855</name>
</gene>
<comment type="caution">
    <text evidence="1">The sequence shown here is derived from an EMBL/GenBank/DDBJ whole genome shotgun (WGS) entry which is preliminary data.</text>
</comment>
<sequence>MELIPIENELNAFKEHLDINERTIFSAKFGNGKTFFLNEFKKKYGDSCEFITIYPVNYQIADNKEVFEYIKRDILIQMVSKKMIEPSYEIPDSLIFQFFIMQNSDSFLGNLLKILPSLGIPEQTASLFLAGYHALNWSEKMTKKYKEYKDSIQSQDENQIIETFLESFTERIGSPYEIDLITQIIIDNIQWFRKSNKKKVILIIEDLDRMDPAHLFRILNIFSAHIDRVYQYQNSNTQKEEDTTYSELLPNKFGFDNIITVFDYNKTRSIFQHFYGQEANYDGYINKFTSHQPFFYSIDEIAREYLYKVIFEKCCINKESIRNISRQISDKLDSLSVREVYTILNGIDLYIQEKTYKGNILEFNTKSPLTYTISILKLLGIAQNNKIISYILQLSALDLLNCINVFLCVNNITERFIFKNHLFYIRHNEASDNKVLNKIQIVEVNGYYSNIFQLNDKLIENCINKAFDYITK</sequence>
<accession>A0ABR8V9W4</accession>
<protein>
    <recommendedName>
        <fullName evidence="3">KAP NTPase domain-containing protein</fullName>
    </recommendedName>
</protein>
<evidence type="ECO:0008006" key="3">
    <source>
        <dbReference type="Google" id="ProtNLM"/>
    </source>
</evidence>